<dbReference type="Gene3D" id="3.20.20.70">
    <property type="entry name" value="Aldolase class I"/>
    <property type="match status" value="1"/>
</dbReference>
<dbReference type="SUPFAM" id="SSF51412">
    <property type="entry name" value="Inosine monophosphate dehydrogenase (IMPDH)"/>
    <property type="match status" value="1"/>
</dbReference>
<accession>A0AA48L7U7</accession>
<keyword evidence="2" id="KW-0288">FMN</keyword>
<dbReference type="GO" id="GO:0018580">
    <property type="term" value="F:nitronate monooxygenase activity"/>
    <property type="evidence" value="ECO:0007669"/>
    <property type="project" value="InterPro"/>
</dbReference>
<sequence length="921" mass="100347">MPPNPPTLSYFTRLSPSVYYLPRPPPTTLPPLPPLPSPASTPALATPATPAPRLVVLATWMGAQPAHMDKYIEPYRRLFPSSPILVLRSEPGDWLVPWKKPDMSPGADVVRSLFPEIAAGSQPNPSPSTPSLHESQTTASLHESKSRPELVIQVWSNGGSASLARLRQSLGPSILPPFTLVLDSTPSQFSYSGTYTAFSLVAPRKWRWILRPFLHGLVAWFWLLTFLRSALDFRSRSKSRKYGPLALLAASHNTRELQLVEARRTYIYSKEDALIPYKDVEEHAEDAEKKGFKVRMEEFVGTAHVAHALGVQHPIMLAGMSVAAGPKLAAAVTNAGGLGVIGGVRATPKYLRSQIHEIKKHLSDPNGAFGVDLLLPQLGGSARKTNKDYTNGQLDDLISVVIEEGAKLFVSAVGVPPKEVVDRLHKHGIVVMNMVGHPKHVPKALAVGVDIICAQGGEGGGHTGDVPFSILIPACVDACKGKTSPLTGKPIMVIAAGGIADGRGLAASLMYGADGVWVGTRFVASVEAGAPPKHKESVLTAGFGDARRTLIYSGRPMRVRYTDYVKDWEENRQEEIKLLTEQGIIPHEDHMAKHPETGAKGLKFLMGDVASVIDSVKSAKDIVDEMVTTAVRCIQVGVADISVWAAKPVELSYDVLEPETKGRGCMVICHGLLGSKANWRGLARRFAKELNMPVYTLDLRNHGRSPHAQPHTYPAMAVDVAHFLTSHGLEDVNLLGHSMGGKTVMALALNDKLNKPLKSLISVDIAPTNEPIEPQYDSYLRGMREIEAAHLTSRKEADKMMEPYEADAGVRQFLLTNAVMEDGHVCFRVGIDTLASATRGLGTFPYHVKDGRPEATWDGPTLFLRGSRSDYVLDKHLPDARKLFPHLEVETLDAGHWVHAELPRETGDAVIAFVRRSQSRL</sequence>
<dbReference type="InterPro" id="IPR008547">
    <property type="entry name" value="DUF829_TMEM53"/>
</dbReference>
<dbReference type="Pfam" id="PF03060">
    <property type="entry name" value="NMO"/>
    <property type="match status" value="1"/>
</dbReference>
<feature type="region of interest" description="Disordered" evidence="4">
    <location>
        <begin position="118"/>
        <end position="145"/>
    </location>
</feature>
<dbReference type="KEGG" id="ccac:CcaHIS019_0511430"/>
<proteinExistence type="predicted"/>
<dbReference type="InterPro" id="IPR029058">
    <property type="entry name" value="AB_hydrolase_fold"/>
</dbReference>
<feature type="compositionally biased region" description="Polar residues" evidence="4">
    <location>
        <begin position="129"/>
        <end position="141"/>
    </location>
</feature>
<dbReference type="InterPro" id="IPR000073">
    <property type="entry name" value="AB_hydrolase_1"/>
</dbReference>
<evidence type="ECO:0000256" key="1">
    <source>
        <dbReference type="ARBA" id="ARBA00022630"/>
    </source>
</evidence>
<dbReference type="Pfam" id="PF05705">
    <property type="entry name" value="DUF829"/>
    <property type="match status" value="1"/>
</dbReference>
<dbReference type="SUPFAM" id="SSF53474">
    <property type="entry name" value="alpha/beta-Hydrolases"/>
    <property type="match status" value="1"/>
</dbReference>
<keyword evidence="7" id="KW-1185">Reference proteome</keyword>
<gene>
    <name evidence="6" type="ORF">CcaverHIS019_0511430</name>
</gene>
<dbReference type="CDD" id="cd04730">
    <property type="entry name" value="NPD_like"/>
    <property type="match status" value="1"/>
</dbReference>
<dbReference type="PANTHER" id="PTHR32332:SF31">
    <property type="entry name" value="2-NITROPROPANE DIOXYGENASE FAMILY, PUTATIVE (AFU_ORTHOLOGUE AFUA_2G09850)-RELATED"/>
    <property type="match status" value="1"/>
</dbReference>
<feature type="domain" description="AB hydrolase-1" evidence="5">
    <location>
        <begin position="666"/>
        <end position="901"/>
    </location>
</feature>
<organism evidence="6 7">
    <name type="scientific">Cutaneotrichosporon cavernicola</name>
    <dbReference type="NCBI Taxonomy" id="279322"/>
    <lineage>
        <taxon>Eukaryota</taxon>
        <taxon>Fungi</taxon>
        <taxon>Dikarya</taxon>
        <taxon>Basidiomycota</taxon>
        <taxon>Agaricomycotina</taxon>
        <taxon>Tremellomycetes</taxon>
        <taxon>Trichosporonales</taxon>
        <taxon>Trichosporonaceae</taxon>
        <taxon>Cutaneotrichosporon</taxon>
    </lineage>
</organism>
<dbReference type="GeneID" id="85497385"/>
<dbReference type="Proteomes" id="UP001233271">
    <property type="component" value="Chromosome 5"/>
</dbReference>
<keyword evidence="3" id="KW-0560">Oxidoreductase</keyword>
<keyword evidence="1" id="KW-0285">Flavoprotein</keyword>
<evidence type="ECO:0000259" key="5">
    <source>
        <dbReference type="Pfam" id="PF00561"/>
    </source>
</evidence>
<reference evidence="6" key="1">
    <citation type="journal article" date="2023" name="BMC Genomics">
        <title>Chromosome-level genome assemblies of Cutaneotrichosporon spp. (Trichosporonales, Basidiomycota) reveal imbalanced evolution between nucleotide sequences and chromosome synteny.</title>
        <authorList>
            <person name="Kobayashi Y."/>
            <person name="Kayamori A."/>
            <person name="Aoki K."/>
            <person name="Shiwa Y."/>
            <person name="Matsutani M."/>
            <person name="Fujita N."/>
            <person name="Sugita T."/>
            <person name="Iwasaki W."/>
            <person name="Tanaka N."/>
            <person name="Takashima M."/>
        </authorList>
    </citation>
    <scope>NUCLEOTIDE SEQUENCE</scope>
    <source>
        <strain evidence="6">HIS019</strain>
    </source>
</reference>
<evidence type="ECO:0000256" key="2">
    <source>
        <dbReference type="ARBA" id="ARBA00022643"/>
    </source>
</evidence>
<evidence type="ECO:0000256" key="4">
    <source>
        <dbReference type="SAM" id="MobiDB-lite"/>
    </source>
</evidence>
<dbReference type="EMBL" id="AP028216">
    <property type="protein sequence ID" value="BEI93515.1"/>
    <property type="molecule type" value="Genomic_DNA"/>
</dbReference>
<evidence type="ECO:0000313" key="7">
    <source>
        <dbReference type="Proteomes" id="UP001233271"/>
    </source>
</evidence>
<dbReference type="InterPro" id="IPR004136">
    <property type="entry name" value="NMO"/>
</dbReference>
<dbReference type="RefSeq" id="XP_060458780.1">
    <property type="nucleotide sequence ID" value="XM_060602381.1"/>
</dbReference>
<dbReference type="Gene3D" id="3.40.50.1820">
    <property type="entry name" value="alpha/beta hydrolase"/>
    <property type="match status" value="1"/>
</dbReference>
<dbReference type="InterPro" id="IPR013785">
    <property type="entry name" value="Aldolase_TIM"/>
</dbReference>
<evidence type="ECO:0000313" key="6">
    <source>
        <dbReference type="EMBL" id="BEI93515.1"/>
    </source>
</evidence>
<evidence type="ECO:0000256" key="3">
    <source>
        <dbReference type="ARBA" id="ARBA00023002"/>
    </source>
</evidence>
<name>A0AA48L7U7_9TREE</name>
<protein>
    <recommendedName>
        <fullName evidence="5">AB hydrolase-1 domain-containing protein</fullName>
    </recommendedName>
</protein>
<dbReference type="PANTHER" id="PTHR32332">
    <property type="entry name" value="2-NITROPROPANE DIOXYGENASE"/>
    <property type="match status" value="1"/>
</dbReference>
<dbReference type="Pfam" id="PF00561">
    <property type="entry name" value="Abhydrolase_1"/>
    <property type="match status" value="1"/>
</dbReference>
<dbReference type="AlphaFoldDB" id="A0AA48L7U7"/>